<sequence>MEKCSGCCVCSDERGWDENPSSTVMAKDVMSLSIKHATELSPSHRDRGTVENRCELCPSKEGAFKKTDQNSWAHVVCALYIPEVRFGNVTTMEPILISLIPQERFNKTCYICEDSTRTSSKASFGACMQCNKTGCKTTFHVTCAQMLGLLCEEAGNMMDNVKYCGYCQHHYAKLVSGCKKTTRHMKIIPPFRPVPSNATSRSVSPAAASPEKMAHGQTSKSSGGGSSSSSGEDGKSGSNAGPTHPGNAGSTPQSSSVDGGKANNNISPDINSSCSSKNNKNGKKGSNYHGASGSKSSNNSMFDNKSGNTTSVTHEKGDGKGKGHSHGKGVDSDHHQSLRCEDNLTVKLERLDEKTAAKTGFSQNKKDFSTIQLKEVVTAALDRPISNTPGSKFDHTSSSSLTSGLDGPSSTITATTTVSSTHGSRHSHGHPAKIAPPDIKPDVTLTPIPMKPSSTRHSSSKDEDRELGDREGVSLSKSPGAANLSFHHSFGAPPKLQNQQVSPDISDASSKGNKPPELTAQEDIPTLDKASSGPPSKRARGMSRDDDREREQRRTPTKGRGGRRGTSTTEAPTPEENAVMEMDPVQVQSHLLTIVHLMKLLKLTEVPMVPLKRLQEEDDRLQQEKMALSSKPPEDAPPTTTPPTLSQLKQPASQLGTETPPAGLAPHMFGNALNPSSTMAMKMVDTLSEEMEAVVAAGGVPEVVPVQTPLAGIPLPGAAKPASKELEG</sequence>
<feature type="compositionally biased region" description="Basic and acidic residues" evidence="4">
    <location>
        <begin position="542"/>
        <end position="554"/>
    </location>
</feature>
<evidence type="ECO:0000313" key="7">
    <source>
        <dbReference type="Proteomes" id="UP000094527"/>
    </source>
</evidence>
<dbReference type="GO" id="GO:0042393">
    <property type="term" value="F:histone binding"/>
    <property type="evidence" value="ECO:0007669"/>
    <property type="project" value="TreeGrafter"/>
</dbReference>
<feature type="compositionally biased region" description="Basic and acidic residues" evidence="4">
    <location>
        <begin position="328"/>
        <end position="340"/>
    </location>
</feature>
<dbReference type="Proteomes" id="UP000094527">
    <property type="component" value="Unassembled WGS sequence"/>
</dbReference>
<dbReference type="PANTHER" id="PTHR13793">
    <property type="entry name" value="PHD FINGER PROTEINS"/>
    <property type="match status" value="1"/>
</dbReference>
<gene>
    <name evidence="6" type="ORF">Ocin01_19771</name>
</gene>
<feature type="compositionally biased region" description="Polar residues" evidence="4">
    <location>
        <begin position="248"/>
        <end position="270"/>
    </location>
</feature>
<feature type="compositionally biased region" description="Polar residues" evidence="4">
    <location>
        <begin position="293"/>
        <end position="312"/>
    </location>
</feature>
<reference evidence="6 7" key="1">
    <citation type="journal article" date="2016" name="Genome Biol. Evol.">
        <title>Gene Family Evolution Reflects Adaptation to Soil Environmental Stressors in the Genome of the Collembolan Orchesella cincta.</title>
        <authorList>
            <person name="Faddeeva-Vakhrusheva A."/>
            <person name="Derks M.F."/>
            <person name="Anvar S.Y."/>
            <person name="Agamennone V."/>
            <person name="Suring W."/>
            <person name="Smit S."/>
            <person name="van Straalen N.M."/>
            <person name="Roelofs D."/>
        </authorList>
    </citation>
    <scope>NUCLEOTIDE SEQUENCE [LARGE SCALE GENOMIC DNA]</scope>
    <source>
        <tissue evidence="6">Mixed pool</tissue>
    </source>
</reference>
<dbReference type="InterPro" id="IPR013083">
    <property type="entry name" value="Znf_RING/FYVE/PHD"/>
</dbReference>
<feature type="domain" description="PHD-type" evidence="5">
    <location>
        <begin position="51"/>
        <end position="171"/>
    </location>
</feature>
<dbReference type="GO" id="GO:0008270">
    <property type="term" value="F:zinc ion binding"/>
    <property type="evidence" value="ECO:0007669"/>
    <property type="project" value="UniProtKB-KW"/>
</dbReference>
<evidence type="ECO:0000313" key="6">
    <source>
        <dbReference type="EMBL" id="ODM86911.1"/>
    </source>
</evidence>
<feature type="compositionally biased region" description="Polar residues" evidence="4">
    <location>
        <begin position="645"/>
        <end position="657"/>
    </location>
</feature>
<evidence type="ECO:0000256" key="2">
    <source>
        <dbReference type="ARBA" id="ARBA00022771"/>
    </source>
</evidence>
<feature type="region of interest" description="Disordered" evidence="4">
    <location>
        <begin position="382"/>
        <end position="579"/>
    </location>
</feature>
<dbReference type="SMART" id="SM00249">
    <property type="entry name" value="PHD"/>
    <property type="match status" value="1"/>
</dbReference>
<dbReference type="FunFam" id="3.30.40.10:FF:000042">
    <property type="entry name" value="protein AF-10 isoform X1"/>
    <property type="match status" value="1"/>
</dbReference>
<dbReference type="InterPro" id="IPR050701">
    <property type="entry name" value="Histone_Mod_Regulator"/>
</dbReference>
<keyword evidence="7" id="KW-1185">Reference proteome</keyword>
<evidence type="ECO:0000259" key="5">
    <source>
        <dbReference type="PROSITE" id="PS51805"/>
    </source>
</evidence>
<keyword evidence="3" id="KW-0862">Zinc</keyword>
<dbReference type="InterPro" id="IPR034732">
    <property type="entry name" value="EPHD"/>
</dbReference>
<dbReference type="GO" id="GO:0005634">
    <property type="term" value="C:nucleus"/>
    <property type="evidence" value="ECO:0007669"/>
    <property type="project" value="TreeGrafter"/>
</dbReference>
<dbReference type="PROSITE" id="PS51805">
    <property type="entry name" value="EPHD"/>
    <property type="match status" value="1"/>
</dbReference>
<feature type="region of interest" description="Disordered" evidence="4">
    <location>
        <begin position="620"/>
        <end position="663"/>
    </location>
</feature>
<dbReference type="Pfam" id="PF13832">
    <property type="entry name" value="zf-HC5HC2H_2"/>
    <property type="match status" value="1"/>
</dbReference>
<proteinExistence type="predicted"/>
<dbReference type="OrthoDB" id="20839at2759"/>
<dbReference type="Gene3D" id="3.30.40.10">
    <property type="entry name" value="Zinc/RING finger domain, C3HC4 (zinc finger)"/>
    <property type="match status" value="1"/>
</dbReference>
<dbReference type="CDD" id="cd15672">
    <property type="entry name" value="ePHD_AF10_like"/>
    <property type="match status" value="1"/>
</dbReference>
<dbReference type="InterPro" id="IPR001965">
    <property type="entry name" value="Znf_PHD"/>
</dbReference>
<keyword evidence="2" id="KW-0863">Zinc-finger</keyword>
<feature type="region of interest" description="Disordered" evidence="4">
    <location>
        <begin position="189"/>
        <end position="340"/>
    </location>
</feature>
<comment type="caution">
    <text evidence="6">The sequence shown here is derived from an EMBL/GenBank/DDBJ whole genome shotgun (WGS) entry which is preliminary data.</text>
</comment>
<dbReference type="GO" id="GO:0006357">
    <property type="term" value="P:regulation of transcription by RNA polymerase II"/>
    <property type="evidence" value="ECO:0007669"/>
    <property type="project" value="TreeGrafter"/>
</dbReference>
<feature type="compositionally biased region" description="Polar residues" evidence="4">
    <location>
        <begin position="496"/>
        <end position="512"/>
    </location>
</feature>
<organism evidence="6 7">
    <name type="scientific">Orchesella cincta</name>
    <name type="common">Springtail</name>
    <name type="synonym">Podura cincta</name>
    <dbReference type="NCBI Taxonomy" id="48709"/>
    <lineage>
        <taxon>Eukaryota</taxon>
        <taxon>Metazoa</taxon>
        <taxon>Ecdysozoa</taxon>
        <taxon>Arthropoda</taxon>
        <taxon>Hexapoda</taxon>
        <taxon>Collembola</taxon>
        <taxon>Entomobryomorpha</taxon>
        <taxon>Entomobryoidea</taxon>
        <taxon>Orchesellidae</taxon>
        <taxon>Orchesellinae</taxon>
        <taxon>Orchesella</taxon>
    </lineage>
</organism>
<feature type="compositionally biased region" description="Basic and acidic residues" evidence="4">
    <location>
        <begin position="459"/>
        <end position="472"/>
    </location>
</feature>
<dbReference type="EMBL" id="LJIJ01006803">
    <property type="protein sequence ID" value="ODM86911.1"/>
    <property type="molecule type" value="Genomic_DNA"/>
</dbReference>
<protein>
    <submittedName>
        <fullName evidence="6">Protein AF-17</fullName>
    </submittedName>
</protein>
<evidence type="ECO:0000256" key="1">
    <source>
        <dbReference type="ARBA" id="ARBA00022723"/>
    </source>
</evidence>
<evidence type="ECO:0000256" key="4">
    <source>
        <dbReference type="SAM" id="MobiDB-lite"/>
    </source>
</evidence>
<dbReference type="PANTHER" id="PTHR13793:SF164">
    <property type="entry name" value="ALHAMBRA, ISOFORM P"/>
    <property type="match status" value="1"/>
</dbReference>
<dbReference type="GO" id="GO:0031491">
    <property type="term" value="F:nucleosome binding"/>
    <property type="evidence" value="ECO:0007669"/>
    <property type="project" value="TreeGrafter"/>
</dbReference>
<dbReference type="AlphaFoldDB" id="A0A1D2M1W3"/>
<feature type="compositionally biased region" description="Low complexity" evidence="4">
    <location>
        <begin position="271"/>
        <end position="287"/>
    </location>
</feature>
<dbReference type="STRING" id="48709.A0A1D2M1W3"/>
<accession>A0A1D2M1W3</accession>
<feature type="compositionally biased region" description="Low complexity" evidence="4">
    <location>
        <begin position="396"/>
        <end position="422"/>
    </location>
</feature>
<evidence type="ECO:0000256" key="3">
    <source>
        <dbReference type="ARBA" id="ARBA00022833"/>
    </source>
</evidence>
<feature type="region of interest" description="Disordered" evidence="4">
    <location>
        <begin position="708"/>
        <end position="728"/>
    </location>
</feature>
<keyword evidence="1" id="KW-0479">Metal-binding</keyword>
<name>A0A1D2M1W3_ORCCI</name>